<sequence length="1117" mass="125491">MRRLGSVEDSGVGMSSGDLNECALVLSLGADVLPEYKLQNPKIHNWTILHYSPFKAVWDWIILILVMYTAIFTPYVAAFLLNEPDNNRKNKKYGEDPIVIIDLIVDVTFIIDILINFRTTYVSGNDEIVSDPVRIAVHYLKGWFFIDLVAAVPFDLLFFGSDTDETTTLIGLLKTARLLRLVRVARKIDRYSEYGAAVLLLLMATFALIAHWLACIWYAIGSAENHSKIGWLEILANDTHQFYGPNNTGGPSIKSRYVTALYFTFTSLTSVGFGNVAPNTDAEKIFTICVMLAGSLMYASIFGNVSAIIQRLYSGTARYHTQMLRVREFIRFHQIPNPLRQRLEEYFQHAWTFTNGIDMNSVLKGFPECLQADICLHLNRNLLQNCSVFDGASPGCLRAFTLKFKTTHAPPGDTLVHRGDVLTSLYFISRGSIEILRDDIVMAILGKYDIFGENPCLHPTLGKSSCNVRALTYCDLHKIHRDDLLDVLELYPEFYNQFMNNLEITFNLRDEEQAGVIPRRSFYPKAQTHTKESRYFRGVNSNGVSSRGNSMTGRQDSQYSDESESGHGILEFSTEKAGQDVTPINLDFGEEKKRSSTLNSITAQSTPPSSHRIRTIRRQSSVGTYQDAPPQQQQQQQSQQPHSSVPISSSTSYYTNSPSPPHHGDAATMAQTLQHETTQHLQHSTIETHSDNLVVSRGQLEHINTKLDHLARRVQSLEQTLAADVKTILTLLQGQAGGGGEARHEMPEYENVNLDPIRSRHTFQSIPKYFIGEDGAGQEENGARRDGFNLKTKQRRALFSLFQWGLNGWLERKWCRRFASFNKTFDFDKYQDSSWTDVSITKEKEFKEDKSAPIAKLESLDELDLESPQGIPRRFAGHSKWQNIRHIKAAKDSARSVLFVKISRQMKVAIQEGGSSDAKKNSKLENVLEQARRANMPVATIQSVIKSCENDKSNSKPHLLELKGPGGCIILCEVFTNNLHTLKQNISTLLKKHNGKYSDGGGIHLFDQKGIVLAEVDESKSTEEVLELATDHAIEAGAEDVKRQEPEGTLQFICGATNLKKVVTGLEKFSYKITSASVDYVPLKFQELGDDDLKLCASLYDKLEALPEVVRLSDNIA</sequence>
<feature type="compositionally biased region" description="Polar residues" evidence="22">
    <location>
        <begin position="551"/>
        <end position="560"/>
    </location>
</feature>
<dbReference type="SUPFAM" id="SSF81324">
    <property type="entry name" value="Voltage-gated potassium channels"/>
    <property type="match status" value="1"/>
</dbReference>
<dbReference type="InterPro" id="IPR049083">
    <property type="entry name" value="TACO1_YebC_N"/>
</dbReference>
<evidence type="ECO:0000256" key="13">
    <source>
        <dbReference type="ARBA" id="ARBA00023054"/>
    </source>
</evidence>
<dbReference type="SUPFAM" id="SSF51206">
    <property type="entry name" value="cAMP-binding domain-like"/>
    <property type="match status" value="1"/>
</dbReference>
<comment type="function">
    <text evidence="19">Acts as a translational activator of mitochondrially-encoded cytochrome c oxidase 1.</text>
</comment>
<comment type="subcellular location">
    <subcellularLocation>
        <location evidence="2">Cell membrane</location>
        <topology evidence="2">Multi-pass membrane protein</topology>
    </subcellularLocation>
    <subcellularLocation>
        <location evidence="1">Mitochondrion</location>
    </subcellularLocation>
</comment>
<accession>A0A8J6L8K8</accession>
<dbReference type="GO" id="GO:0034702">
    <property type="term" value="C:monoatomic ion channel complex"/>
    <property type="evidence" value="ECO:0007669"/>
    <property type="project" value="UniProtKB-KW"/>
</dbReference>
<dbReference type="InterPro" id="IPR003967">
    <property type="entry name" value="K_chnl_volt-dep_ERG"/>
</dbReference>
<keyword evidence="18" id="KW-0407">Ion channel</keyword>
<dbReference type="GO" id="GO:0005242">
    <property type="term" value="F:inward rectifier potassium channel activity"/>
    <property type="evidence" value="ECO:0007669"/>
    <property type="project" value="TreeGrafter"/>
</dbReference>
<dbReference type="InterPro" id="IPR000595">
    <property type="entry name" value="cNMP-bd_dom"/>
</dbReference>
<dbReference type="Pfam" id="PF00520">
    <property type="entry name" value="Ion_trans"/>
    <property type="match status" value="1"/>
</dbReference>
<dbReference type="GO" id="GO:0005739">
    <property type="term" value="C:mitochondrion"/>
    <property type="evidence" value="ECO:0007669"/>
    <property type="project" value="UniProtKB-SubCell"/>
</dbReference>
<name>A0A8J6L8K8_TENMO</name>
<dbReference type="InterPro" id="IPR048300">
    <property type="entry name" value="TACO1_YebC-like_2nd/3rd_dom"/>
</dbReference>
<dbReference type="FunFam" id="1.10.1200.260:FF:000001">
    <property type="entry name" value="Potassium voltage-gated channel subfamily H member 7"/>
    <property type="match status" value="1"/>
</dbReference>
<feature type="domain" description="Cyclic nucleotide-binding" evidence="24">
    <location>
        <begin position="388"/>
        <end position="488"/>
    </location>
</feature>
<evidence type="ECO:0000256" key="22">
    <source>
        <dbReference type="SAM" id="MobiDB-lite"/>
    </source>
</evidence>
<dbReference type="Gene3D" id="3.30.70.980">
    <property type="match status" value="2"/>
</dbReference>
<evidence type="ECO:0000256" key="8">
    <source>
        <dbReference type="ARBA" id="ARBA00022826"/>
    </source>
</evidence>
<dbReference type="GO" id="GO:0005886">
    <property type="term" value="C:plasma membrane"/>
    <property type="evidence" value="ECO:0007669"/>
    <property type="project" value="UniProtKB-SubCell"/>
</dbReference>
<keyword evidence="6" id="KW-0633">Potassium transport</keyword>
<evidence type="ECO:0000256" key="15">
    <source>
        <dbReference type="ARBA" id="ARBA00023128"/>
    </source>
</evidence>
<dbReference type="SMART" id="SM00100">
    <property type="entry name" value="cNMP"/>
    <property type="match status" value="1"/>
</dbReference>
<dbReference type="SUPFAM" id="SSF75625">
    <property type="entry name" value="YebC-like"/>
    <property type="match status" value="1"/>
</dbReference>
<dbReference type="InterPro" id="IPR003938">
    <property type="entry name" value="K_chnl_volt-dep_EAG/ELK/ERG"/>
</dbReference>
<dbReference type="Gene3D" id="1.10.1200.260">
    <property type="match status" value="1"/>
</dbReference>
<feature type="compositionally biased region" description="Low complexity" evidence="22">
    <location>
        <begin position="629"/>
        <end position="657"/>
    </location>
</feature>
<keyword evidence="5" id="KW-1003">Cell membrane</keyword>
<keyword evidence="15" id="KW-0496">Mitochondrion</keyword>
<proteinExistence type="inferred from homology"/>
<organism evidence="25 26">
    <name type="scientific">Tenebrio molitor</name>
    <name type="common">Yellow mealworm beetle</name>
    <dbReference type="NCBI Taxonomy" id="7067"/>
    <lineage>
        <taxon>Eukaryota</taxon>
        <taxon>Metazoa</taxon>
        <taxon>Ecdysozoa</taxon>
        <taxon>Arthropoda</taxon>
        <taxon>Hexapoda</taxon>
        <taxon>Insecta</taxon>
        <taxon>Pterygota</taxon>
        <taxon>Neoptera</taxon>
        <taxon>Endopterygota</taxon>
        <taxon>Coleoptera</taxon>
        <taxon>Polyphaga</taxon>
        <taxon>Cucujiformia</taxon>
        <taxon>Tenebrionidae</taxon>
        <taxon>Tenebrio</taxon>
    </lineage>
</organism>
<evidence type="ECO:0000256" key="2">
    <source>
        <dbReference type="ARBA" id="ARBA00004651"/>
    </source>
</evidence>
<evidence type="ECO:0000256" key="7">
    <source>
        <dbReference type="ARBA" id="ARBA00022692"/>
    </source>
</evidence>
<dbReference type="InterPro" id="IPR050818">
    <property type="entry name" value="KCNH_animal-type"/>
</dbReference>
<dbReference type="Gene3D" id="2.60.120.10">
    <property type="entry name" value="Jelly Rolls"/>
    <property type="match status" value="1"/>
</dbReference>
<evidence type="ECO:0000256" key="10">
    <source>
        <dbReference type="ARBA" id="ARBA00022882"/>
    </source>
</evidence>
<dbReference type="Pfam" id="PF00027">
    <property type="entry name" value="cNMP_binding"/>
    <property type="match status" value="1"/>
</dbReference>
<evidence type="ECO:0000256" key="11">
    <source>
        <dbReference type="ARBA" id="ARBA00022958"/>
    </source>
</evidence>
<feature type="compositionally biased region" description="Polar residues" evidence="22">
    <location>
        <begin position="596"/>
        <end position="609"/>
    </location>
</feature>
<dbReference type="CDD" id="cd00038">
    <property type="entry name" value="CAP_ED"/>
    <property type="match status" value="1"/>
</dbReference>
<evidence type="ECO:0000256" key="14">
    <source>
        <dbReference type="ARBA" id="ARBA00023065"/>
    </source>
</evidence>
<dbReference type="InterPro" id="IPR014710">
    <property type="entry name" value="RmlC-like_jellyroll"/>
</dbReference>
<feature type="transmembrane region" description="Helical" evidence="23">
    <location>
        <begin position="60"/>
        <end position="81"/>
    </location>
</feature>
<feature type="compositionally biased region" description="Low complexity" evidence="22">
    <location>
        <begin position="537"/>
        <end position="550"/>
    </location>
</feature>
<evidence type="ECO:0000259" key="24">
    <source>
        <dbReference type="PROSITE" id="PS50042"/>
    </source>
</evidence>
<dbReference type="Gene3D" id="1.10.10.200">
    <property type="match status" value="1"/>
</dbReference>
<dbReference type="FunFam" id="1.10.10.200:FF:000002">
    <property type="entry name" value="Probable transcriptional regulatory protein CLM62_37755"/>
    <property type="match status" value="1"/>
</dbReference>
<evidence type="ECO:0000256" key="19">
    <source>
        <dbReference type="ARBA" id="ARBA00053642"/>
    </source>
</evidence>
<evidence type="ECO:0000256" key="5">
    <source>
        <dbReference type="ARBA" id="ARBA00022475"/>
    </source>
</evidence>
<evidence type="ECO:0000256" key="16">
    <source>
        <dbReference type="ARBA" id="ARBA00023136"/>
    </source>
</evidence>
<dbReference type="PANTHER" id="PTHR10217">
    <property type="entry name" value="VOLTAGE AND LIGAND GATED POTASSIUM CHANNEL"/>
    <property type="match status" value="1"/>
</dbReference>
<keyword evidence="9" id="KW-0810">Translation regulation</keyword>
<reference evidence="25" key="2">
    <citation type="submission" date="2021-08" db="EMBL/GenBank/DDBJ databases">
        <authorList>
            <person name="Eriksson T."/>
        </authorList>
    </citation>
    <scope>NUCLEOTIDE SEQUENCE</scope>
    <source>
        <strain evidence="25">Stoneville</strain>
        <tissue evidence="25">Whole head</tissue>
    </source>
</reference>
<keyword evidence="4" id="KW-0813">Transport</keyword>
<keyword evidence="11" id="KW-0630">Potassium</keyword>
<evidence type="ECO:0000256" key="4">
    <source>
        <dbReference type="ARBA" id="ARBA00022448"/>
    </source>
</evidence>
<dbReference type="PANTHER" id="PTHR10217:SF548">
    <property type="entry name" value="GH12235P"/>
    <property type="match status" value="1"/>
</dbReference>
<dbReference type="InterPro" id="IPR017856">
    <property type="entry name" value="Integrase-like_N"/>
</dbReference>
<dbReference type="EMBL" id="JABDTM020027847">
    <property type="protein sequence ID" value="KAH0809888.1"/>
    <property type="molecule type" value="Genomic_DNA"/>
</dbReference>
<dbReference type="InterPro" id="IPR029072">
    <property type="entry name" value="YebC-like"/>
</dbReference>
<evidence type="ECO:0000256" key="6">
    <source>
        <dbReference type="ARBA" id="ARBA00022538"/>
    </source>
</evidence>
<keyword evidence="14" id="KW-0406">Ion transport</keyword>
<dbReference type="InterPro" id="IPR005821">
    <property type="entry name" value="Ion_trans_dom"/>
</dbReference>
<feature type="transmembrane region" description="Helical" evidence="23">
    <location>
        <begin position="285"/>
        <end position="309"/>
    </location>
</feature>
<evidence type="ECO:0000256" key="3">
    <source>
        <dbReference type="ARBA" id="ARBA00008724"/>
    </source>
</evidence>
<feature type="region of interest" description="Disordered" evidence="22">
    <location>
        <begin position="590"/>
        <end position="666"/>
    </location>
</feature>
<dbReference type="Gene3D" id="1.10.287.70">
    <property type="match status" value="1"/>
</dbReference>
<dbReference type="InterPro" id="IPR018490">
    <property type="entry name" value="cNMP-bd_dom_sf"/>
</dbReference>
<feature type="transmembrane region" description="Helical" evidence="23">
    <location>
        <begin position="196"/>
        <end position="220"/>
    </location>
</feature>
<keyword evidence="8" id="KW-0631">Potassium channel</keyword>
<dbReference type="AlphaFoldDB" id="A0A8J6L8K8"/>
<evidence type="ECO:0000256" key="21">
    <source>
        <dbReference type="ARBA" id="ARBA00075676"/>
    </source>
</evidence>
<keyword evidence="16 23" id="KW-0472">Membrane</keyword>
<dbReference type="GO" id="GO:0006417">
    <property type="term" value="P:regulation of translation"/>
    <property type="evidence" value="ECO:0007669"/>
    <property type="project" value="UniProtKB-KW"/>
</dbReference>
<evidence type="ECO:0000256" key="23">
    <source>
        <dbReference type="SAM" id="Phobius"/>
    </source>
</evidence>
<evidence type="ECO:0000313" key="26">
    <source>
        <dbReference type="Proteomes" id="UP000719412"/>
    </source>
</evidence>
<dbReference type="Pfam" id="PF20772">
    <property type="entry name" value="TACO1_YebC_N"/>
    <property type="match status" value="1"/>
</dbReference>
<feature type="region of interest" description="Disordered" evidence="22">
    <location>
        <begin position="533"/>
        <end position="566"/>
    </location>
</feature>
<evidence type="ECO:0000256" key="1">
    <source>
        <dbReference type="ARBA" id="ARBA00004173"/>
    </source>
</evidence>
<evidence type="ECO:0000256" key="12">
    <source>
        <dbReference type="ARBA" id="ARBA00022989"/>
    </source>
</evidence>
<dbReference type="FunFam" id="1.10.287.70:FF:000020">
    <property type="entry name" value="Potassium channel, voltage-gated eag-related subfamily H, member 7"/>
    <property type="match status" value="1"/>
</dbReference>
<evidence type="ECO:0000256" key="17">
    <source>
        <dbReference type="ARBA" id="ARBA00023159"/>
    </source>
</evidence>
<dbReference type="GO" id="GO:0042391">
    <property type="term" value="P:regulation of membrane potential"/>
    <property type="evidence" value="ECO:0007669"/>
    <property type="project" value="TreeGrafter"/>
</dbReference>
<reference evidence="25" key="1">
    <citation type="journal article" date="2020" name="J Insects Food Feed">
        <title>The yellow mealworm (Tenebrio molitor) genome: a resource for the emerging insects as food and feed industry.</title>
        <authorList>
            <person name="Eriksson T."/>
            <person name="Andere A."/>
            <person name="Kelstrup H."/>
            <person name="Emery V."/>
            <person name="Picard C."/>
        </authorList>
    </citation>
    <scope>NUCLEOTIDE SEQUENCE</scope>
    <source>
        <strain evidence="25">Stoneville</strain>
        <tissue evidence="25">Whole head</tissue>
    </source>
</reference>
<dbReference type="FunFam" id="3.30.70.980:FF:000008">
    <property type="entry name" value="Translational activator of cytochrome c oxidase 1"/>
    <property type="match status" value="1"/>
</dbReference>
<keyword evidence="17" id="KW-0010">Activator</keyword>
<dbReference type="InterPro" id="IPR026564">
    <property type="entry name" value="Transcrip_reg_TACO1-like_dom3"/>
</dbReference>
<evidence type="ECO:0000313" key="25">
    <source>
        <dbReference type="EMBL" id="KAH0809888.1"/>
    </source>
</evidence>
<evidence type="ECO:0000256" key="18">
    <source>
        <dbReference type="ARBA" id="ARBA00023303"/>
    </source>
</evidence>
<evidence type="ECO:0000256" key="9">
    <source>
        <dbReference type="ARBA" id="ARBA00022845"/>
    </source>
</evidence>
<keyword evidence="26" id="KW-1185">Reference proteome</keyword>
<keyword evidence="12 23" id="KW-1133">Transmembrane helix</keyword>
<dbReference type="Pfam" id="PF01709">
    <property type="entry name" value="Transcrip_reg"/>
    <property type="match status" value="1"/>
</dbReference>
<comment type="similarity">
    <text evidence="3">Belongs to the TACO1 family.</text>
</comment>
<dbReference type="FunFam" id="2.60.120.10:FF:000011">
    <property type="entry name" value="Potassium channel, voltage-gated eag-related subfamily H, member 7"/>
    <property type="match status" value="1"/>
</dbReference>
<feature type="transmembrane region" description="Helical" evidence="23">
    <location>
        <begin position="257"/>
        <end position="278"/>
    </location>
</feature>
<keyword evidence="13" id="KW-0175">Coiled coil</keyword>
<dbReference type="PRINTS" id="PR01470">
    <property type="entry name" value="ERGCHANNEL"/>
</dbReference>
<dbReference type="PROSITE" id="PS50042">
    <property type="entry name" value="CNMP_BINDING_3"/>
    <property type="match status" value="1"/>
</dbReference>
<keyword evidence="7 23" id="KW-0812">Transmembrane</keyword>
<dbReference type="PRINTS" id="PR01463">
    <property type="entry name" value="EAGCHANLFMLY"/>
</dbReference>
<dbReference type="Proteomes" id="UP000719412">
    <property type="component" value="Unassembled WGS sequence"/>
</dbReference>
<gene>
    <name evidence="25" type="ORF">GEV33_012905</name>
</gene>
<evidence type="ECO:0000256" key="20">
    <source>
        <dbReference type="ARBA" id="ARBA00073666"/>
    </source>
</evidence>
<keyword evidence="10" id="KW-0851">Voltage-gated channel</keyword>
<comment type="caution">
    <text evidence="25">The sequence shown here is derived from an EMBL/GenBank/DDBJ whole genome shotgun (WGS) entry which is preliminary data.</text>
</comment>
<protein>
    <recommendedName>
        <fullName evidence="20">Translational activator of cytochrome c oxidase 1</fullName>
    </recommendedName>
    <alternativeName>
        <fullName evidence="21">Coiled-coil domain-containing protein 44</fullName>
    </alternativeName>
</protein>